<accession>A0A0G4NV67</accession>
<protein>
    <submittedName>
        <fullName evidence="1">Str. FM013</fullName>
    </submittedName>
</protein>
<gene>
    <name evidence="1" type="ORF">PCAMFM013_S001g000829</name>
</gene>
<dbReference type="Proteomes" id="UP000053732">
    <property type="component" value="Unassembled WGS sequence"/>
</dbReference>
<sequence>MEFKSDPEVTVCPNDAPPPNDAQCSGLVLSLKKLY</sequence>
<dbReference type="EMBL" id="HG793134">
    <property type="protein sequence ID" value="CRL17869.1"/>
    <property type="molecule type" value="Genomic_DNA"/>
</dbReference>
<keyword evidence="2" id="KW-1185">Reference proteome</keyword>
<name>A0A0G4NV67_PENC3</name>
<proteinExistence type="predicted"/>
<organism evidence="1 2">
    <name type="scientific">Penicillium camemberti (strain FM 013)</name>
    <dbReference type="NCBI Taxonomy" id="1429867"/>
    <lineage>
        <taxon>Eukaryota</taxon>
        <taxon>Fungi</taxon>
        <taxon>Dikarya</taxon>
        <taxon>Ascomycota</taxon>
        <taxon>Pezizomycotina</taxon>
        <taxon>Eurotiomycetes</taxon>
        <taxon>Eurotiomycetidae</taxon>
        <taxon>Eurotiales</taxon>
        <taxon>Aspergillaceae</taxon>
        <taxon>Penicillium</taxon>
    </lineage>
</organism>
<evidence type="ECO:0000313" key="1">
    <source>
        <dbReference type="EMBL" id="CRL17869.1"/>
    </source>
</evidence>
<reference evidence="1 2" key="1">
    <citation type="journal article" date="2014" name="Nat. Commun.">
        <title>Multiple recent horizontal transfers of a large genomic region in cheese making fungi.</title>
        <authorList>
            <person name="Cheeseman K."/>
            <person name="Ropars J."/>
            <person name="Renault P."/>
            <person name="Dupont J."/>
            <person name="Gouzy J."/>
            <person name="Branca A."/>
            <person name="Abraham A.L."/>
            <person name="Ceppi M."/>
            <person name="Conseiller E."/>
            <person name="Debuchy R."/>
            <person name="Malagnac F."/>
            <person name="Goarin A."/>
            <person name="Silar P."/>
            <person name="Lacoste S."/>
            <person name="Sallet E."/>
            <person name="Bensimon A."/>
            <person name="Giraud T."/>
            <person name="Brygoo Y."/>
        </authorList>
    </citation>
    <scope>NUCLEOTIDE SEQUENCE [LARGE SCALE GENOMIC DNA]</scope>
    <source>
        <strain evidence="2">FM 013</strain>
    </source>
</reference>
<evidence type="ECO:0000313" key="2">
    <source>
        <dbReference type="Proteomes" id="UP000053732"/>
    </source>
</evidence>
<dbReference type="AlphaFoldDB" id="A0A0G4NV67"/>